<dbReference type="AlphaFoldDB" id="A0A2T3A6A6"/>
<evidence type="ECO:0000256" key="1">
    <source>
        <dbReference type="SAM" id="MobiDB-lite"/>
    </source>
</evidence>
<feature type="compositionally biased region" description="Low complexity" evidence="1">
    <location>
        <begin position="48"/>
        <end position="67"/>
    </location>
</feature>
<keyword evidence="3" id="KW-1185">Reference proteome</keyword>
<evidence type="ECO:0000313" key="2">
    <source>
        <dbReference type="EMBL" id="PSR83678.1"/>
    </source>
</evidence>
<dbReference type="Proteomes" id="UP000241462">
    <property type="component" value="Unassembled WGS sequence"/>
</dbReference>
<proteinExistence type="predicted"/>
<sequence length="172" mass="19129">MASSCMSFGDQSQVQMCTTTTTTWQASISKPPASYDQPQRTMRRDCSDNNNNNNDNDNDNNNSNSNNKPSIHLAATFLLSRPLAWNFDVGWSRSQWGSLAMPGAHLPLKTAVMADGLMHAVSALPSLMLVTVRVDPKKKGRLIHGVEYECDKGTVRTWATENRSLLRFGMFM</sequence>
<protein>
    <submittedName>
        <fullName evidence="2">Uncharacterized protein</fullName>
    </submittedName>
</protein>
<dbReference type="InParanoid" id="A0A2T3A6A6"/>
<feature type="region of interest" description="Disordered" evidence="1">
    <location>
        <begin position="22"/>
        <end position="67"/>
    </location>
</feature>
<dbReference type="EMBL" id="KZ678456">
    <property type="protein sequence ID" value="PSR83678.1"/>
    <property type="molecule type" value="Genomic_DNA"/>
</dbReference>
<evidence type="ECO:0000313" key="3">
    <source>
        <dbReference type="Proteomes" id="UP000241462"/>
    </source>
</evidence>
<gene>
    <name evidence="2" type="ORF">BD289DRAFT_277962</name>
</gene>
<name>A0A2T3A6A6_9PEZI</name>
<reference evidence="2 3" key="1">
    <citation type="journal article" date="2018" name="Mycol. Prog.">
        <title>Coniella lustricola, a new species from submerged detritus.</title>
        <authorList>
            <person name="Raudabaugh D.B."/>
            <person name="Iturriaga T."/>
            <person name="Carver A."/>
            <person name="Mondo S."/>
            <person name="Pangilinan J."/>
            <person name="Lipzen A."/>
            <person name="He G."/>
            <person name="Amirebrahimi M."/>
            <person name="Grigoriev I.V."/>
            <person name="Miller A.N."/>
        </authorList>
    </citation>
    <scope>NUCLEOTIDE SEQUENCE [LARGE SCALE GENOMIC DNA]</scope>
    <source>
        <strain evidence="2 3">B22-T-1</strain>
    </source>
</reference>
<accession>A0A2T3A6A6</accession>
<organism evidence="2 3">
    <name type="scientific">Coniella lustricola</name>
    <dbReference type="NCBI Taxonomy" id="2025994"/>
    <lineage>
        <taxon>Eukaryota</taxon>
        <taxon>Fungi</taxon>
        <taxon>Dikarya</taxon>
        <taxon>Ascomycota</taxon>
        <taxon>Pezizomycotina</taxon>
        <taxon>Sordariomycetes</taxon>
        <taxon>Sordariomycetidae</taxon>
        <taxon>Diaporthales</taxon>
        <taxon>Schizoparmaceae</taxon>
        <taxon>Coniella</taxon>
    </lineage>
</organism>